<protein>
    <submittedName>
        <fullName evidence="1">Uncharacterized protein</fullName>
    </submittedName>
</protein>
<reference evidence="1" key="2">
    <citation type="journal article" date="2015" name="Fish Shellfish Immunol.">
        <title>Early steps in the European eel (Anguilla anguilla)-Vibrio vulnificus interaction in the gills: Role of the RtxA13 toxin.</title>
        <authorList>
            <person name="Callol A."/>
            <person name="Pajuelo D."/>
            <person name="Ebbesson L."/>
            <person name="Teles M."/>
            <person name="MacKenzie S."/>
            <person name="Amaro C."/>
        </authorList>
    </citation>
    <scope>NUCLEOTIDE SEQUENCE</scope>
</reference>
<organism evidence="1">
    <name type="scientific">Anguilla anguilla</name>
    <name type="common">European freshwater eel</name>
    <name type="synonym">Muraena anguilla</name>
    <dbReference type="NCBI Taxonomy" id="7936"/>
    <lineage>
        <taxon>Eukaryota</taxon>
        <taxon>Metazoa</taxon>
        <taxon>Chordata</taxon>
        <taxon>Craniata</taxon>
        <taxon>Vertebrata</taxon>
        <taxon>Euteleostomi</taxon>
        <taxon>Actinopterygii</taxon>
        <taxon>Neopterygii</taxon>
        <taxon>Teleostei</taxon>
        <taxon>Anguilliformes</taxon>
        <taxon>Anguillidae</taxon>
        <taxon>Anguilla</taxon>
    </lineage>
</organism>
<sequence>MLPEDKSLFNLLALSKAENLKRTFFLKHQRSVLCSDPVETANFSDAVYWRLI</sequence>
<name>A0A0E9XXP8_ANGAN</name>
<proteinExistence type="predicted"/>
<reference evidence="1" key="1">
    <citation type="submission" date="2014-11" db="EMBL/GenBank/DDBJ databases">
        <authorList>
            <person name="Amaro Gonzalez C."/>
        </authorList>
    </citation>
    <scope>NUCLEOTIDE SEQUENCE</scope>
</reference>
<dbReference type="EMBL" id="GBXM01001080">
    <property type="protein sequence ID" value="JAI07498.1"/>
    <property type="molecule type" value="Transcribed_RNA"/>
</dbReference>
<accession>A0A0E9XXP8</accession>
<dbReference type="AlphaFoldDB" id="A0A0E9XXP8"/>
<evidence type="ECO:0000313" key="1">
    <source>
        <dbReference type="EMBL" id="JAI07498.1"/>
    </source>
</evidence>